<evidence type="ECO:0000256" key="8">
    <source>
        <dbReference type="RuleBase" id="RU367071"/>
    </source>
</evidence>
<dbReference type="GO" id="GO:0000398">
    <property type="term" value="P:mRNA splicing, via spliceosome"/>
    <property type="evidence" value="ECO:0007669"/>
    <property type="project" value="UniProtKB-UniRule"/>
</dbReference>
<comment type="similarity">
    <text evidence="2 8">Belongs to the SLU7 family.</text>
</comment>
<comment type="subcellular location">
    <subcellularLocation>
        <location evidence="1 8">Nucleus</location>
    </subcellularLocation>
</comment>
<name>A0A915HD99_ROMCU</name>
<feature type="region of interest" description="Disordered" evidence="9">
    <location>
        <begin position="69"/>
        <end position="116"/>
    </location>
</feature>
<evidence type="ECO:0000256" key="3">
    <source>
        <dbReference type="ARBA" id="ARBA00021377"/>
    </source>
</evidence>
<dbReference type="GO" id="GO:0005681">
    <property type="term" value="C:spliceosomal complex"/>
    <property type="evidence" value="ECO:0007669"/>
    <property type="project" value="UniProtKB-UniRule"/>
</dbReference>
<dbReference type="AlphaFoldDB" id="A0A915HD99"/>
<evidence type="ECO:0000259" key="10">
    <source>
        <dbReference type="Pfam" id="PF11708"/>
    </source>
</evidence>
<comment type="function">
    <text evidence="8">Involved in pre-mRNA splicing.</text>
</comment>
<evidence type="ECO:0000256" key="6">
    <source>
        <dbReference type="ARBA" id="ARBA00023187"/>
    </source>
</evidence>
<dbReference type="Proteomes" id="UP000887565">
    <property type="component" value="Unplaced"/>
</dbReference>
<keyword evidence="11" id="KW-1185">Reference proteome</keyword>
<dbReference type="InterPro" id="IPR021715">
    <property type="entry name" value="Slu7_dom"/>
</dbReference>
<organism evidence="11 12">
    <name type="scientific">Romanomermis culicivorax</name>
    <name type="common">Nematode worm</name>
    <dbReference type="NCBI Taxonomy" id="13658"/>
    <lineage>
        <taxon>Eukaryota</taxon>
        <taxon>Metazoa</taxon>
        <taxon>Ecdysozoa</taxon>
        <taxon>Nematoda</taxon>
        <taxon>Enoplea</taxon>
        <taxon>Dorylaimia</taxon>
        <taxon>Mermithida</taxon>
        <taxon>Mermithoidea</taxon>
        <taxon>Mermithidae</taxon>
        <taxon>Romanomermis</taxon>
    </lineage>
</organism>
<proteinExistence type="inferred from homology"/>
<sequence>MYKEIVKQSISHGKGFALENGIEETYFVVLADCHFYFSPAITVIIRFKKMAAFTPNVAPSTILRAKLASNKNEKGGVDDDQPKRQSKQEFRRQKELEEGRKAGTEPAMTDVETGRDINPHIPHYIANAPWYLNATGPTLKHQRPHPERQTVFSEIYEMAQKGITSRVATKFRAGACENCGAMTHKKKDCFERPRKIGARYTNQDIAPDEFLPNDLTQKYDAKRDRWSGFDPREHTKVIEEYNRLEEARKIIKTAELLEKSDQETCVNDIQHDEHSKNDIDEDKYAEDASMPGVKVDVDSHTKITVRNLRIREDTAKYLHNLDPESAYYDPKSRAMREDPFKNLPAEKRPQNVAFQGDNFRRFTGEVRDAERSQVFAWEADGKGLDVHALAEPTKLEALHSILDKYGGKEHVLLDDQTKKLIYQAQGDSYTEYNRKGELIKGQEKPVVRSRYAEDRMINNHTAIFGSYWSKGRWGYKCCHSFVKNSYCLGEDGRLADDDGKEIKQEKNELNEKERTSKEGESKKSSSSSSESSDFDSASSDVDTSTEQNASNQKRMDRKRRRRVEKVG</sequence>
<dbReference type="GO" id="GO:0030628">
    <property type="term" value="F:pre-mRNA 3'-splice site binding"/>
    <property type="evidence" value="ECO:0007669"/>
    <property type="project" value="UniProtKB-UniRule"/>
</dbReference>
<dbReference type="WBParaSite" id="nRc.2.0.1.t00045-RA">
    <property type="protein sequence ID" value="nRc.2.0.1.t00045-RA"/>
    <property type="gene ID" value="nRc.2.0.1.g00045"/>
</dbReference>
<evidence type="ECO:0000313" key="12">
    <source>
        <dbReference type="WBParaSite" id="nRc.2.0.1.t00045-RA"/>
    </source>
</evidence>
<feature type="compositionally biased region" description="Basic and acidic residues" evidence="9">
    <location>
        <begin position="503"/>
        <end position="523"/>
    </location>
</feature>
<keyword evidence="4 8" id="KW-0507">mRNA processing</keyword>
<protein>
    <recommendedName>
        <fullName evidence="3 8">Pre-mRNA-splicing factor SLU7</fullName>
    </recommendedName>
</protein>
<evidence type="ECO:0000256" key="4">
    <source>
        <dbReference type="ARBA" id="ARBA00022664"/>
    </source>
</evidence>
<feature type="compositionally biased region" description="Basic residues" evidence="9">
    <location>
        <begin position="555"/>
        <end position="567"/>
    </location>
</feature>
<dbReference type="PANTHER" id="PTHR12942">
    <property type="entry name" value="STEP II SPLICING FACTOR SLU7"/>
    <property type="match status" value="1"/>
</dbReference>
<feature type="compositionally biased region" description="Basic and acidic residues" evidence="9">
    <location>
        <begin position="71"/>
        <end position="103"/>
    </location>
</feature>
<evidence type="ECO:0000256" key="5">
    <source>
        <dbReference type="ARBA" id="ARBA00022728"/>
    </source>
</evidence>
<keyword evidence="7 8" id="KW-0539">Nucleus</keyword>
<feature type="region of interest" description="Disordered" evidence="9">
    <location>
        <begin position="503"/>
        <end position="567"/>
    </location>
</feature>
<dbReference type="OMA" id="YISDAPW"/>
<feature type="domain" description="Pre-mRNA-splicing factor SLU7" evidence="10">
    <location>
        <begin position="218"/>
        <end position="466"/>
    </location>
</feature>
<evidence type="ECO:0000313" key="11">
    <source>
        <dbReference type="Proteomes" id="UP000887565"/>
    </source>
</evidence>
<accession>A0A915HD99</accession>
<comment type="subunit">
    <text evidence="8">Associated with the spliceosome.</text>
</comment>
<evidence type="ECO:0000256" key="9">
    <source>
        <dbReference type="SAM" id="MobiDB-lite"/>
    </source>
</evidence>
<evidence type="ECO:0000256" key="2">
    <source>
        <dbReference type="ARBA" id="ARBA00007203"/>
    </source>
</evidence>
<feature type="compositionally biased region" description="Low complexity" evidence="9">
    <location>
        <begin position="524"/>
        <end position="546"/>
    </location>
</feature>
<keyword evidence="6 8" id="KW-0508">mRNA splicing</keyword>
<reference evidence="12" key="1">
    <citation type="submission" date="2022-11" db="UniProtKB">
        <authorList>
            <consortium name="WormBaseParasite"/>
        </authorList>
    </citation>
    <scope>IDENTIFICATION</scope>
</reference>
<keyword evidence="5 8" id="KW-0747">Spliceosome</keyword>
<evidence type="ECO:0000256" key="1">
    <source>
        <dbReference type="ARBA" id="ARBA00004123"/>
    </source>
</evidence>
<dbReference type="PANTHER" id="PTHR12942:SF2">
    <property type="entry name" value="PRE-MRNA-SPLICING FACTOR SLU7"/>
    <property type="match status" value="1"/>
</dbReference>
<dbReference type="InterPro" id="IPR039974">
    <property type="entry name" value="Splicing_factor_SLU7"/>
</dbReference>
<evidence type="ECO:0000256" key="7">
    <source>
        <dbReference type="ARBA" id="ARBA00023242"/>
    </source>
</evidence>
<dbReference type="Pfam" id="PF11708">
    <property type="entry name" value="Slu7"/>
    <property type="match status" value="1"/>
</dbReference>